<comment type="caution">
    <text evidence="1">The sequence shown here is derived from an EMBL/GenBank/DDBJ whole genome shotgun (WGS) entry which is preliminary data.</text>
</comment>
<gene>
    <name evidence="1" type="ORF">L3Q82_016485</name>
</gene>
<accession>A0ACB8X8S7</accession>
<reference evidence="1" key="1">
    <citation type="submission" date="2022-04" db="EMBL/GenBank/DDBJ databases">
        <title>Jade perch genome.</title>
        <authorList>
            <person name="Chao B."/>
        </authorList>
    </citation>
    <scope>NUCLEOTIDE SEQUENCE</scope>
    <source>
        <strain evidence="1">CB-2022</strain>
    </source>
</reference>
<evidence type="ECO:0000313" key="2">
    <source>
        <dbReference type="Proteomes" id="UP000831701"/>
    </source>
</evidence>
<name>A0ACB8X8S7_9TELE</name>
<organism evidence="1 2">
    <name type="scientific">Scortum barcoo</name>
    <name type="common">barcoo grunter</name>
    <dbReference type="NCBI Taxonomy" id="214431"/>
    <lineage>
        <taxon>Eukaryota</taxon>
        <taxon>Metazoa</taxon>
        <taxon>Chordata</taxon>
        <taxon>Craniata</taxon>
        <taxon>Vertebrata</taxon>
        <taxon>Euteleostomi</taxon>
        <taxon>Actinopterygii</taxon>
        <taxon>Neopterygii</taxon>
        <taxon>Teleostei</taxon>
        <taxon>Neoteleostei</taxon>
        <taxon>Acanthomorphata</taxon>
        <taxon>Eupercaria</taxon>
        <taxon>Centrarchiformes</taxon>
        <taxon>Terapontoidei</taxon>
        <taxon>Terapontidae</taxon>
        <taxon>Scortum</taxon>
    </lineage>
</organism>
<dbReference type="EMBL" id="CM041532">
    <property type="protein sequence ID" value="KAI3376722.1"/>
    <property type="molecule type" value="Genomic_DNA"/>
</dbReference>
<protein>
    <submittedName>
        <fullName evidence="1">Uncharacterized protein</fullName>
    </submittedName>
</protein>
<dbReference type="Proteomes" id="UP000831701">
    <property type="component" value="Chromosome 2"/>
</dbReference>
<evidence type="ECO:0000313" key="1">
    <source>
        <dbReference type="EMBL" id="KAI3376722.1"/>
    </source>
</evidence>
<keyword evidence="2" id="KW-1185">Reference proteome</keyword>
<proteinExistence type="predicted"/>
<sequence length="1504" mass="169335">MKLSEVKLSDAGPYKCLVPTSGTESVVELVATFNSFLCVFFLSGSVSSPDIKMNKVSNGVVLHCESKGWYPEPEVLWLDGEGNLLSAGPPETVRGPDDLYTVSSRVTVEKRHSNRFTCRVQQKNINQTREAHIHVPADLFMVQSSSAVRISICLVVCFTCIAFSRLGCVEMGRKHHPRGHVTSSVLCGQTTPAAGQPRVVGAPRPIVAPLGEDIILPCHLEPATDAASTAVEWTRPDLKPRFVHVWRSGQELLDDQHPSYRGRTSLFIDKLKYGNISLKLSEVKMSDEGTYRCYIPILNRDATVELVFGSVSSPNITMTKVSNRVLLECESKGWYIKPEVLWLDGEGNLLSAGPPETVRGPDDLYTVSSRVTVEKRHSNRFTCRVQQKNINQTREAHIHVAADLFVVQCSSAVRISICLVVCFTCIVSVVLVVWKWGGSIKTKMDHERKMKDQNIKQRWRTSASDGGKQRHDREKRKIAYLDETKAKLDEKLDKNEEDLKHVEEVFTTVKKQKEDLKKQRDKLTLLLQEDKVQIEKINKKLKEKKKVDEDKKIAKRNEAKANLKKRKEEHETLLRDTEKLLETTEELIIKMTERKNKSSISSYKIRTVWLCKRQKGALSFPVVIIAEIDKETSRVVLHCESKGWYPEPEVLWLDGEGNLLSAGPPETVRGPDDLYTVSSRVTVEKRHSNRFTCRVQQKNINQTREAEIRILEDVFMAPTCSAVRISVVLSTSLLLLLCSLFFVCWNQRQNMRCQSQGVGPSQTIVAVVGEDVILPCHLDPALDAVSKSVEWGRPDLEPRFVHVWYEGQNLLVNQNPSYAGRTSVSVEKLKHGDLSLKLSAVKHSDNGRYRCYFPSRRKESTVELLVGQHQVVGPSQPIVATVNEDIILPCHLEPAMDASDLTVEWSRADLNPRFVYVWRDGVELESKKHPSYKARTSLSINNLKLGNISLKLSKVKTSDEGKYRCFIPTLGQESTIELVVGELMYSISFVHSYLVKKKTVGIKTKKKHFLVLYMSDCNALYQLIAPHMVSGCTRDKAWYPEPEVLWLDGEGNLLSAGPPETVRGPDDLYTVSSRVTVEKRHSNRFTCRVQQKNINQTREAHIHVPDDIFMVCCGSEAHITISLAVALLFFIAVFFVVWKWRQNKMSSVSSPDIKMNKVSNGVVLHCESKGWYPEPEVLWLDGEGNLLSAGPPETVRGPDDLYTVSSRVTVEKRHSNRFTCRVQQKNINQNQRGSHPCSSPRGHVTSSVLCGQTTPAAGQPRVVGAPRPIVAPLGEDIILPCHLEPATDAASTAVEWTRPDLKPRFVHVWRSGQELLDDQHPSYRGRTSLFIDKLKYGNISLKLSEVKMSDEGTYRCYIPILNRDATVELVFGSVSSPNITMTKVSNRVLLECESKGWYIKPEVLWLDGEGNLLSAGPPETVRGPDDLYTVSSRVTVEKRHSNRFTCRVQQKNINQTREAHIHVAADLFVVQCSSAVRISICLVVCFTCIVFSRLGCVEMGRKHQ</sequence>